<dbReference type="OMA" id="LMIAMDE"/>
<keyword evidence="3" id="KW-1185">Reference proteome</keyword>
<organism evidence="2 3">
    <name type="scientific">Kalmanozyma brasiliensis (strain GHG001)</name>
    <name type="common">Yeast</name>
    <name type="synonym">Pseudozyma brasiliensis</name>
    <dbReference type="NCBI Taxonomy" id="1365824"/>
    <lineage>
        <taxon>Eukaryota</taxon>
        <taxon>Fungi</taxon>
        <taxon>Dikarya</taxon>
        <taxon>Basidiomycota</taxon>
        <taxon>Ustilaginomycotina</taxon>
        <taxon>Ustilaginomycetes</taxon>
        <taxon>Ustilaginales</taxon>
        <taxon>Ustilaginaceae</taxon>
        <taxon>Kalmanozyma</taxon>
    </lineage>
</organism>
<feature type="region of interest" description="Disordered" evidence="1">
    <location>
        <begin position="83"/>
        <end position="133"/>
    </location>
</feature>
<dbReference type="HOGENOM" id="CLU_534316_0_0_1"/>
<feature type="compositionally biased region" description="Low complexity" evidence="1">
    <location>
        <begin position="100"/>
        <end position="119"/>
    </location>
</feature>
<dbReference type="eggNOG" id="ENOG502RBI1">
    <property type="taxonomic scope" value="Eukaryota"/>
</dbReference>
<feature type="compositionally biased region" description="Low complexity" evidence="1">
    <location>
        <begin position="337"/>
        <end position="353"/>
    </location>
</feature>
<feature type="compositionally biased region" description="Polar residues" evidence="1">
    <location>
        <begin position="233"/>
        <end position="244"/>
    </location>
</feature>
<evidence type="ECO:0000313" key="3">
    <source>
        <dbReference type="Proteomes" id="UP000019377"/>
    </source>
</evidence>
<evidence type="ECO:0000256" key="1">
    <source>
        <dbReference type="SAM" id="MobiDB-lite"/>
    </source>
</evidence>
<dbReference type="EMBL" id="KI545851">
    <property type="protein sequence ID" value="EST09761.1"/>
    <property type="molecule type" value="Genomic_DNA"/>
</dbReference>
<feature type="region of interest" description="Disordered" evidence="1">
    <location>
        <begin position="337"/>
        <end position="494"/>
    </location>
</feature>
<dbReference type="OrthoDB" id="2554046at2759"/>
<proteinExistence type="predicted"/>
<dbReference type="GeneID" id="27418385"/>
<dbReference type="AlphaFoldDB" id="V5EGT2"/>
<feature type="compositionally biased region" description="Polar residues" evidence="1">
    <location>
        <begin position="259"/>
        <end position="269"/>
    </location>
</feature>
<accession>V5EGT2</accession>
<feature type="compositionally biased region" description="Low complexity" evidence="1">
    <location>
        <begin position="458"/>
        <end position="483"/>
    </location>
</feature>
<feature type="compositionally biased region" description="Low complexity" evidence="1">
    <location>
        <begin position="33"/>
        <end position="43"/>
    </location>
</feature>
<protein>
    <submittedName>
        <fullName evidence="2">Uncharacterized protein</fullName>
    </submittedName>
</protein>
<reference evidence="3" key="1">
    <citation type="journal article" date="2013" name="Genome Announc.">
        <title>Draft genome sequence of Pseudozyma brasiliensis sp. nov. strain GHG001, a high producer of endo-1,4-xylanase isolated from an insect pest of sugarcane.</title>
        <authorList>
            <person name="Oliveira J.V.D.C."/>
            <person name="dos Santos R.A.C."/>
            <person name="Borges T.A."/>
            <person name="Riano-Pachon D.M."/>
            <person name="Goldman G.H."/>
        </authorList>
    </citation>
    <scope>NUCLEOTIDE SEQUENCE [LARGE SCALE GENOMIC DNA]</scope>
    <source>
        <strain evidence="3">GHG001</strain>
    </source>
</reference>
<feature type="region of interest" description="Disordered" evidence="1">
    <location>
        <begin position="18"/>
        <end position="43"/>
    </location>
</feature>
<feature type="compositionally biased region" description="Low complexity" evidence="1">
    <location>
        <begin position="366"/>
        <end position="383"/>
    </location>
</feature>
<evidence type="ECO:0000313" key="2">
    <source>
        <dbReference type="EMBL" id="EST09761.1"/>
    </source>
</evidence>
<dbReference type="Proteomes" id="UP000019377">
    <property type="component" value="Unassembled WGS sequence"/>
</dbReference>
<name>V5EGT2_KALBG</name>
<dbReference type="RefSeq" id="XP_016294750.1">
    <property type="nucleotide sequence ID" value="XM_016435756.1"/>
</dbReference>
<feature type="compositionally biased region" description="Pro residues" evidence="1">
    <location>
        <begin position="437"/>
        <end position="446"/>
    </location>
</feature>
<sequence length="494" mass="52444">MSSSSSLLFSDLHTAMSSYSMSSGSRPYAPRQSSFSTSSTYSRDSWCSVADSDVSISSTTTHGHASNEQEAFDHMMKNNITNNAIFGSTSPRKSKSYGMRSSTDSARSWTSSSTSSVRSPLTPSMPLFSHPEHDVTKTPTLPTIALPMQPKVRKPHLVRLVSDEVQYIGRSLDVPVSEEGHLERVVVPRTPSIASSRRPSAPSMRFSTWSGKDGLKLAMDELEEELARTMVTLSTNTTPNTSISRARGKSSRRPRTAESKPTVNASQSMPMSLAELAGSMSAASASDAHFQRESWMSSTSNEDRSLGGIPIRFSASDLDESAEMLKQLDAELARPISRGSVASSTSSRASRNSPGVPALVFDGRLSGSSKSSSGEEAPASPDSFVTAENGHFALSSAKPMLSRRPTIARSSSKQGGGLYQLSKGARSTPSLASSAPPRDPLPPLPSMPAGLNLLFGGASLAPPRPSKSSARSSISSGRTSPVPFTHKPLPPLPC</sequence>
<gene>
    <name evidence="2" type="ORF">PSEUBRA_SCAF1g00194</name>
</gene>
<feature type="region of interest" description="Disordered" evidence="1">
    <location>
        <begin position="233"/>
        <end position="269"/>
    </location>
</feature>